<reference evidence="2" key="1">
    <citation type="journal article" date="2019" name="Int. J. Syst. Evol. Microbiol.">
        <title>The Global Catalogue of Microorganisms (GCM) 10K type strain sequencing project: providing services to taxonomists for standard genome sequencing and annotation.</title>
        <authorList>
            <consortium name="The Broad Institute Genomics Platform"/>
            <consortium name="The Broad Institute Genome Sequencing Center for Infectious Disease"/>
            <person name="Wu L."/>
            <person name="Ma J."/>
        </authorList>
    </citation>
    <scope>NUCLEOTIDE SEQUENCE [LARGE SCALE GENOMIC DNA]</scope>
    <source>
        <strain evidence="2">CGMCC 4.7682</strain>
    </source>
</reference>
<proteinExistence type="predicted"/>
<keyword evidence="2" id="KW-1185">Reference proteome</keyword>
<sequence>MTANLTAEAAKLLQHGTAKGLDTDEIIEVVRTISGLNGEDADVNPGPARSFANIAGATLSAGTDPRQLIAAIEETAK</sequence>
<protein>
    <submittedName>
        <fullName evidence="1">Uncharacterized protein</fullName>
    </submittedName>
</protein>
<evidence type="ECO:0000313" key="2">
    <source>
        <dbReference type="Proteomes" id="UP001595764"/>
    </source>
</evidence>
<dbReference type="Proteomes" id="UP001595764">
    <property type="component" value="Unassembled WGS sequence"/>
</dbReference>
<organism evidence="1 2">
    <name type="scientific">Amycolatopsis halotolerans</name>
    <dbReference type="NCBI Taxonomy" id="330083"/>
    <lineage>
        <taxon>Bacteria</taxon>
        <taxon>Bacillati</taxon>
        <taxon>Actinomycetota</taxon>
        <taxon>Actinomycetes</taxon>
        <taxon>Pseudonocardiales</taxon>
        <taxon>Pseudonocardiaceae</taxon>
        <taxon>Amycolatopsis</taxon>
    </lineage>
</organism>
<evidence type="ECO:0000313" key="1">
    <source>
        <dbReference type="EMBL" id="MFC3510979.1"/>
    </source>
</evidence>
<dbReference type="EMBL" id="JBHRWI010000016">
    <property type="protein sequence ID" value="MFC3510979.1"/>
    <property type="molecule type" value="Genomic_DNA"/>
</dbReference>
<dbReference type="RefSeq" id="WP_377869989.1">
    <property type="nucleotide sequence ID" value="NZ_JBHMAY010000017.1"/>
</dbReference>
<gene>
    <name evidence="1" type="ORF">ACFORO_12455</name>
</gene>
<comment type="caution">
    <text evidence="1">The sequence shown here is derived from an EMBL/GenBank/DDBJ whole genome shotgun (WGS) entry which is preliminary data.</text>
</comment>
<name>A0ABV7QFG0_9PSEU</name>
<accession>A0ABV7QFG0</accession>